<dbReference type="GO" id="GO:0044341">
    <property type="term" value="P:sodium-dependent phosphate transport"/>
    <property type="evidence" value="ECO:0007669"/>
    <property type="project" value="InterPro"/>
</dbReference>
<feature type="transmembrane region" description="Helical" evidence="6">
    <location>
        <begin position="240"/>
        <end position="266"/>
    </location>
</feature>
<gene>
    <name evidence="8" type="ORF">LZ11_00809</name>
</gene>
<organism evidence="8 9">
    <name type="scientific">Thermosediminibacter litoriperuensis</name>
    <dbReference type="NCBI Taxonomy" id="291989"/>
    <lineage>
        <taxon>Bacteria</taxon>
        <taxon>Bacillati</taxon>
        <taxon>Bacillota</taxon>
        <taxon>Clostridia</taxon>
        <taxon>Thermosediminibacterales</taxon>
        <taxon>Thermosediminibacteraceae</taxon>
        <taxon>Thermosediminibacter</taxon>
    </lineage>
</organism>
<sequence>MTLESSLTLIGGLGLFIYGMKLMGEGLERAAGDRLRVILELFTRNRIIGVLTGTLVTTIVQSSSATTVMVVGLVNAGLMDLMQATGVIMGANIGTTVTAQLIAFKLTKAALPAIGVGTALHLFSKSKKQKFLGQVVLGFGLLFFGMQTMEVALKPLAKMPEFINFMANFGKTPVLGVIAGFLTTGIVQSSSATIGILQALASQGIVDISIALPILFGDNIGTCVTALLSSIGTNITARRAALLHLTFNVIGTIIFLLMLPLFQVFIANTSSDPVRQIANAHTFFNVINTIIQLPFALLLVKLVTFLIPGKPDVVERGTKYIDDRLLETPAIALSQAKKEIGRMGELALENLKDSIKLFMNYNEKEAQTLREREVVINELARETTRYLSLLSQKPLASDESRAVADMINAINDMERVGDHDINLLELAEYKEDHRLPFSNEALRELSEMASQVRESFSSAVKAFVESDMSLAAKVIQNEDRIDQMDRKLRNNHIKRLNEGKCNPSSGVIYLDIISNLERIGDHAFNLASYILKVDKNYKRPTVW</sequence>
<dbReference type="InterPro" id="IPR038078">
    <property type="entry name" value="PhoU-like_sf"/>
</dbReference>
<reference evidence="8 9" key="1">
    <citation type="submission" date="2019-07" db="EMBL/GenBank/DDBJ databases">
        <title>Genomic Encyclopedia of Type Strains, Phase I: the one thousand microbial genomes (KMG-I) project.</title>
        <authorList>
            <person name="Kyrpides N."/>
        </authorList>
    </citation>
    <scope>NUCLEOTIDE SEQUENCE [LARGE SCALE GENOMIC DNA]</scope>
    <source>
        <strain evidence="8 9">DSM 16647</strain>
    </source>
</reference>
<evidence type="ECO:0000256" key="2">
    <source>
        <dbReference type="ARBA" id="ARBA00022475"/>
    </source>
</evidence>
<comment type="caution">
    <text evidence="8">The sequence shown here is derived from an EMBL/GenBank/DDBJ whole genome shotgun (WGS) entry which is preliminary data.</text>
</comment>
<feature type="transmembrane region" description="Helical" evidence="6">
    <location>
        <begin position="48"/>
        <end position="74"/>
    </location>
</feature>
<dbReference type="GO" id="GO:0005886">
    <property type="term" value="C:plasma membrane"/>
    <property type="evidence" value="ECO:0007669"/>
    <property type="project" value="UniProtKB-SubCell"/>
</dbReference>
<name>A0A5S5AV23_9FIRM</name>
<keyword evidence="2" id="KW-1003">Cell membrane</keyword>
<dbReference type="InterPro" id="IPR004633">
    <property type="entry name" value="NaPi_cotrn-rel/YqeW-like"/>
</dbReference>
<proteinExistence type="predicted"/>
<evidence type="ECO:0000256" key="4">
    <source>
        <dbReference type="ARBA" id="ARBA00022989"/>
    </source>
</evidence>
<dbReference type="PANTHER" id="PTHR10010:SF46">
    <property type="entry name" value="SODIUM-DEPENDENT PHOSPHATE TRANSPORT PROTEIN 2B"/>
    <property type="match status" value="1"/>
</dbReference>
<keyword evidence="4 6" id="KW-1133">Transmembrane helix</keyword>
<accession>A0A5S5AV23</accession>
<dbReference type="InterPro" id="IPR026022">
    <property type="entry name" value="PhoU_dom"/>
</dbReference>
<feature type="transmembrane region" description="Helical" evidence="6">
    <location>
        <begin position="131"/>
        <end position="153"/>
    </location>
</feature>
<dbReference type="Pfam" id="PF02690">
    <property type="entry name" value="Na_Pi_cotrans"/>
    <property type="match status" value="1"/>
</dbReference>
<evidence type="ECO:0000256" key="5">
    <source>
        <dbReference type="ARBA" id="ARBA00023136"/>
    </source>
</evidence>
<keyword evidence="3 6" id="KW-0812">Transmembrane</keyword>
<evidence type="ECO:0000313" key="9">
    <source>
        <dbReference type="Proteomes" id="UP000322294"/>
    </source>
</evidence>
<dbReference type="Proteomes" id="UP000322294">
    <property type="component" value="Unassembled WGS sequence"/>
</dbReference>
<dbReference type="Pfam" id="PF01895">
    <property type="entry name" value="PhoU"/>
    <property type="match status" value="2"/>
</dbReference>
<dbReference type="PANTHER" id="PTHR10010">
    <property type="entry name" value="SOLUTE CARRIER FAMILY 34 SODIUM PHOSPHATE , MEMBER 2-RELATED"/>
    <property type="match status" value="1"/>
</dbReference>
<evidence type="ECO:0000313" key="8">
    <source>
        <dbReference type="EMBL" id="TYP56753.1"/>
    </source>
</evidence>
<comment type="subcellular location">
    <subcellularLocation>
        <location evidence="1">Cell membrane</location>
        <topology evidence="1">Multi-pass membrane protein</topology>
    </subcellularLocation>
</comment>
<feature type="domain" description="PhoU" evidence="7">
    <location>
        <begin position="445"/>
        <end position="529"/>
    </location>
</feature>
<feature type="transmembrane region" description="Helical" evidence="6">
    <location>
        <begin position="174"/>
        <end position="196"/>
    </location>
</feature>
<feature type="transmembrane region" description="Helical" evidence="6">
    <location>
        <begin position="6"/>
        <end position="27"/>
    </location>
</feature>
<evidence type="ECO:0000256" key="3">
    <source>
        <dbReference type="ARBA" id="ARBA00022692"/>
    </source>
</evidence>
<keyword evidence="9" id="KW-1185">Reference proteome</keyword>
<evidence type="ECO:0000256" key="6">
    <source>
        <dbReference type="SAM" id="Phobius"/>
    </source>
</evidence>
<keyword evidence="5 6" id="KW-0472">Membrane</keyword>
<dbReference type="NCBIfam" id="TIGR00704">
    <property type="entry name" value="NaPi_cotrn_rel"/>
    <property type="match status" value="1"/>
</dbReference>
<dbReference type="NCBIfam" id="NF037997">
    <property type="entry name" value="Na_Pi_symport"/>
    <property type="match status" value="1"/>
</dbReference>
<dbReference type="AlphaFoldDB" id="A0A5S5AV23"/>
<feature type="domain" description="PhoU" evidence="7">
    <location>
        <begin position="341"/>
        <end position="425"/>
    </location>
</feature>
<feature type="transmembrane region" description="Helical" evidence="6">
    <location>
        <begin position="286"/>
        <end position="307"/>
    </location>
</feature>
<dbReference type="Gene3D" id="1.20.58.220">
    <property type="entry name" value="Phosphate transport system protein phou homolog 2, domain 2"/>
    <property type="match status" value="1"/>
</dbReference>
<evidence type="ECO:0000256" key="1">
    <source>
        <dbReference type="ARBA" id="ARBA00004651"/>
    </source>
</evidence>
<protein>
    <submittedName>
        <fullName evidence="8">Phosphate:Na+ symporter</fullName>
    </submittedName>
</protein>
<evidence type="ECO:0000259" key="7">
    <source>
        <dbReference type="Pfam" id="PF01895"/>
    </source>
</evidence>
<dbReference type="GO" id="GO:0005436">
    <property type="term" value="F:sodium:phosphate symporter activity"/>
    <property type="evidence" value="ECO:0007669"/>
    <property type="project" value="InterPro"/>
</dbReference>
<dbReference type="RefSeq" id="WP_148866611.1">
    <property type="nucleotide sequence ID" value="NZ_VNHO01000007.1"/>
</dbReference>
<dbReference type="InterPro" id="IPR003841">
    <property type="entry name" value="Na/Pi_transpt"/>
</dbReference>
<dbReference type="OrthoDB" id="9763003at2"/>
<dbReference type="SUPFAM" id="SSF109755">
    <property type="entry name" value="PhoU-like"/>
    <property type="match status" value="1"/>
</dbReference>
<dbReference type="EMBL" id="VNHO01000007">
    <property type="protein sequence ID" value="TYP56753.1"/>
    <property type="molecule type" value="Genomic_DNA"/>
</dbReference>
<feature type="transmembrane region" description="Helical" evidence="6">
    <location>
        <begin position="208"/>
        <end position="228"/>
    </location>
</feature>